<protein>
    <recommendedName>
        <fullName evidence="3 9">Gluconokinase</fullName>
        <ecNumber evidence="3 9">2.7.1.12</ecNumber>
    </recommendedName>
</protein>
<dbReference type="InterPro" id="IPR006001">
    <property type="entry name" value="Therm_gnt_kin"/>
</dbReference>
<keyword evidence="11" id="KW-1185">Reference proteome</keyword>
<keyword evidence="7 9" id="KW-0067">ATP-binding</keyword>
<evidence type="ECO:0000256" key="2">
    <source>
        <dbReference type="ARBA" id="ARBA00008420"/>
    </source>
</evidence>
<comment type="pathway">
    <text evidence="1 9">Carbohydrate acid metabolism; D-gluconate degradation.</text>
</comment>
<dbReference type="Proteomes" id="UP000077315">
    <property type="component" value="Unassembled WGS sequence"/>
</dbReference>
<organism evidence="10 11">
    <name type="scientific">Phycomyces blakesleeanus (strain ATCC 8743b / DSM 1359 / FGSC 10004 / NBRC 33097 / NRRL 1555)</name>
    <dbReference type="NCBI Taxonomy" id="763407"/>
    <lineage>
        <taxon>Eukaryota</taxon>
        <taxon>Fungi</taxon>
        <taxon>Fungi incertae sedis</taxon>
        <taxon>Mucoromycota</taxon>
        <taxon>Mucoromycotina</taxon>
        <taxon>Mucoromycetes</taxon>
        <taxon>Mucorales</taxon>
        <taxon>Phycomycetaceae</taxon>
        <taxon>Phycomyces</taxon>
    </lineage>
</organism>
<dbReference type="RefSeq" id="XP_018290134.1">
    <property type="nucleotide sequence ID" value="XM_018428358.1"/>
</dbReference>
<dbReference type="Gene3D" id="3.40.50.300">
    <property type="entry name" value="P-loop containing nucleotide triphosphate hydrolases"/>
    <property type="match status" value="1"/>
</dbReference>
<dbReference type="InterPro" id="IPR027417">
    <property type="entry name" value="P-loop_NTPase"/>
</dbReference>
<keyword evidence="5 9" id="KW-0547">Nucleotide-binding</keyword>
<comment type="similarity">
    <text evidence="2 9">Belongs to the gluconokinase GntK/GntV family.</text>
</comment>
<evidence type="ECO:0000256" key="8">
    <source>
        <dbReference type="ARBA" id="ARBA00048090"/>
    </source>
</evidence>
<dbReference type="EC" id="2.7.1.12" evidence="3 9"/>
<accession>A0A167M875</accession>
<dbReference type="FunCoup" id="A0A167M875">
    <property type="interactions" value="742"/>
</dbReference>
<gene>
    <name evidence="10" type="ORF">PHYBLDRAFT_113820</name>
</gene>
<dbReference type="GO" id="GO:0046316">
    <property type="term" value="F:gluconokinase activity"/>
    <property type="evidence" value="ECO:0007669"/>
    <property type="project" value="UniProtKB-EC"/>
</dbReference>
<dbReference type="CDD" id="cd02021">
    <property type="entry name" value="GntK"/>
    <property type="match status" value="1"/>
</dbReference>
<dbReference type="NCBIfam" id="TIGR01313">
    <property type="entry name" value="therm_gnt_kin"/>
    <property type="match status" value="1"/>
</dbReference>
<sequence length="185" mass="20630">MPIFVMMGTAGCGKSSVALEMESRLGCLFIEGDELHPASNVQKMANGYPLTDEDRLPWLRTIRDVLLEEAKKRYTHQATSDASRIGAIVTCSSLRKIYRDILSDIPSHLATVTFCYLKGSPELLATRIAARQNHFMKPGMLQSQLQALEEPDSTKERVIVADIGFPIKEIVDSIMSQAKERHLLP</sequence>
<evidence type="ECO:0000256" key="9">
    <source>
        <dbReference type="RuleBase" id="RU363066"/>
    </source>
</evidence>
<dbReference type="EMBL" id="KV440984">
    <property type="protein sequence ID" value="OAD72094.1"/>
    <property type="molecule type" value="Genomic_DNA"/>
</dbReference>
<dbReference type="GO" id="GO:0005737">
    <property type="term" value="C:cytoplasm"/>
    <property type="evidence" value="ECO:0007669"/>
    <property type="project" value="TreeGrafter"/>
</dbReference>
<comment type="catalytic activity">
    <reaction evidence="8 9">
        <text>D-gluconate + ATP = 6-phospho-D-gluconate + ADP + H(+)</text>
        <dbReference type="Rhea" id="RHEA:19433"/>
        <dbReference type="ChEBI" id="CHEBI:15378"/>
        <dbReference type="ChEBI" id="CHEBI:18391"/>
        <dbReference type="ChEBI" id="CHEBI:30616"/>
        <dbReference type="ChEBI" id="CHEBI:58759"/>
        <dbReference type="ChEBI" id="CHEBI:456216"/>
        <dbReference type="EC" id="2.7.1.12"/>
    </reaction>
</comment>
<evidence type="ECO:0000256" key="3">
    <source>
        <dbReference type="ARBA" id="ARBA00012054"/>
    </source>
</evidence>
<dbReference type="STRING" id="763407.A0A167M875"/>
<reference evidence="11" key="1">
    <citation type="submission" date="2015-06" db="EMBL/GenBank/DDBJ databases">
        <title>Expansion of signal transduction pathways in fungi by whole-genome duplication.</title>
        <authorList>
            <consortium name="DOE Joint Genome Institute"/>
            <person name="Corrochano L.M."/>
            <person name="Kuo A."/>
            <person name="Marcet-Houben M."/>
            <person name="Polaino S."/>
            <person name="Salamov A."/>
            <person name="Villalobos J.M."/>
            <person name="Alvarez M.I."/>
            <person name="Avalos J."/>
            <person name="Benito E.P."/>
            <person name="Benoit I."/>
            <person name="Burger G."/>
            <person name="Camino L.P."/>
            <person name="Canovas D."/>
            <person name="Cerda-Olmedo E."/>
            <person name="Cheng J.-F."/>
            <person name="Dominguez A."/>
            <person name="Elias M."/>
            <person name="Eslava A.P."/>
            <person name="Glaser F."/>
            <person name="Grimwood J."/>
            <person name="Gutierrez G."/>
            <person name="Heitman J."/>
            <person name="Henrissat B."/>
            <person name="Iturriaga E.A."/>
            <person name="Lang B.F."/>
            <person name="Lavin J.L."/>
            <person name="Lee S."/>
            <person name="Li W."/>
            <person name="Lindquist E."/>
            <person name="Lopez-Garcia S."/>
            <person name="Luque E.M."/>
            <person name="Marcos A.T."/>
            <person name="Martin J."/>
            <person name="McCluskey K."/>
            <person name="Medina H.R."/>
            <person name="Miralles-Duran A."/>
            <person name="Miyazaki A."/>
            <person name="Munoz-Torres E."/>
            <person name="Oguiza J.A."/>
            <person name="Ohm R."/>
            <person name="Olmedo M."/>
            <person name="Orejas M."/>
            <person name="Ortiz-Castellanos L."/>
            <person name="Pisabarro A.G."/>
            <person name="Rodriguez-Romero J."/>
            <person name="Ruiz-Herrera J."/>
            <person name="Ruiz-Vazquez R."/>
            <person name="Sanz C."/>
            <person name="Schackwitz W."/>
            <person name="Schmutz J."/>
            <person name="Shahriari M."/>
            <person name="Shelest E."/>
            <person name="Silva-Franco F."/>
            <person name="Soanes D."/>
            <person name="Syed K."/>
            <person name="Tagua V.G."/>
            <person name="Talbot N.J."/>
            <person name="Thon M."/>
            <person name="De vries R.P."/>
            <person name="Wiebenga A."/>
            <person name="Yadav J.S."/>
            <person name="Braun E.L."/>
            <person name="Baker S."/>
            <person name="Garre V."/>
            <person name="Horwitz B."/>
            <person name="Torres-Martinez S."/>
            <person name="Idnurm A."/>
            <person name="Herrera-Estrella A."/>
            <person name="Gabaldon T."/>
            <person name="Grigoriev I.V."/>
        </authorList>
    </citation>
    <scope>NUCLEOTIDE SEQUENCE [LARGE SCALE GENOMIC DNA]</scope>
    <source>
        <strain evidence="11">NRRL 1555(-)</strain>
    </source>
</reference>
<evidence type="ECO:0000313" key="11">
    <source>
        <dbReference type="Proteomes" id="UP000077315"/>
    </source>
</evidence>
<dbReference type="InParanoid" id="A0A167M875"/>
<keyword evidence="6 9" id="KW-0418">Kinase</keyword>
<dbReference type="UniPathway" id="UPA00792"/>
<keyword evidence="4 9" id="KW-0808">Transferase</keyword>
<dbReference type="AlphaFoldDB" id="A0A167M875"/>
<evidence type="ECO:0000313" key="10">
    <source>
        <dbReference type="EMBL" id="OAD72094.1"/>
    </source>
</evidence>
<proteinExistence type="inferred from homology"/>
<evidence type="ECO:0000256" key="6">
    <source>
        <dbReference type="ARBA" id="ARBA00022777"/>
    </source>
</evidence>
<dbReference type="SUPFAM" id="SSF52540">
    <property type="entry name" value="P-loop containing nucleoside triphosphate hydrolases"/>
    <property type="match status" value="1"/>
</dbReference>
<dbReference type="GeneID" id="28989264"/>
<evidence type="ECO:0000256" key="1">
    <source>
        <dbReference type="ARBA" id="ARBA00004875"/>
    </source>
</evidence>
<dbReference type="VEuPathDB" id="FungiDB:PHYBLDRAFT_113820"/>
<dbReference type="PANTHER" id="PTHR43442">
    <property type="entry name" value="GLUCONOKINASE-RELATED"/>
    <property type="match status" value="1"/>
</dbReference>
<dbReference type="PANTHER" id="PTHR43442:SF3">
    <property type="entry name" value="GLUCONOKINASE-RELATED"/>
    <property type="match status" value="1"/>
</dbReference>
<dbReference type="OrthoDB" id="275177at2759"/>
<dbReference type="GO" id="GO:0005975">
    <property type="term" value="P:carbohydrate metabolic process"/>
    <property type="evidence" value="ECO:0007669"/>
    <property type="project" value="InterPro"/>
</dbReference>
<name>A0A167M875_PHYB8</name>
<evidence type="ECO:0000256" key="5">
    <source>
        <dbReference type="ARBA" id="ARBA00022741"/>
    </source>
</evidence>
<dbReference type="GO" id="GO:0005524">
    <property type="term" value="F:ATP binding"/>
    <property type="evidence" value="ECO:0007669"/>
    <property type="project" value="UniProtKB-KW"/>
</dbReference>
<evidence type="ECO:0000256" key="4">
    <source>
        <dbReference type="ARBA" id="ARBA00022679"/>
    </source>
</evidence>
<evidence type="ECO:0000256" key="7">
    <source>
        <dbReference type="ARBA" id="ARBA00022840"/>
    </source>
</evidence>